<evidence type="ECO:0000256" key="1">
    <source>
        <dbReference type="SAM" id="MobiDB-lite"/>
    </source>
</evidence>
<name>A0A3M0MDD9_9RHOB</name>
<proteinExistence type="predicted"/>
<feature type="region of interest" description="Disordered" evidence="1">
    <location>
        <begin position="43"/>
        <end position="62"/>
    </location>
</feature>
<organism evidence="2 3">
    <name type="scientific">Paracoccus alkanivorans</name>
    <dbReference type="NCBI Taxonomy" id="2116655"/>
    <lineage>
        <taxon>Bacteria</taxon>
        <taxon>Pseudomonadati</taxon>
        <taxon>Pseudomonadota</taxon>
        <taxon>Alphaproteobacteria</taxon>
        <taxon>Rhodobacterales</taxon>
        <taxon>Paracoccaceae</taxon>
        <taxon>Paracoccus</taxon>
    </lineage>
</organism>
<protein>
    <submittedName>
        <fullName evidence="2">Uncharacterized protein</fullName>
    </submittedName>
</protein>
<reference evidence="2 3" key="1">
    <citation type="submission" date="2018-07" db="EMBL/GenBank/DDBJ databases">
        <authorList>
            <person name="Zhang Y."/>
            <person name="Wang L."/>
            <person name="Ma S."/>
        </authorList>
    </citation>
    <scope>NUCLEOTIDE SEQUENCE [LARGE SCALE GENOMIC DNA]</scope>
    <source>
        <strain evidence="2 3">4-2</strain>
    </source>
</reference>
<evidence type="ECO:0000313" key="3">
    <source>
        <dbReference type="Proteomes" id="UP000273516"/>
    </source>
</evidence>
<evidence type="ECO:0000313" key="2">
    <source>
        <dbReference type="EMBL" id="RMC35355.1"/>
    </source>
</evidence>
<dbReference type="Proteomes" id="UP000273516">
    <property type="component" value="Unassembled WGS sequence"/>
</dbReference>
<sequence length="62" mass="6747">MSTPPLNRDQQIELMVNAAERHAAQTARWMGNAQIQAVLRSNANGGSDDTYEQSTKSLAKCA</sequence>
<dbReference type="RefSeq" id="WP_122111980.1">
    <property type="nucleotide sequence ID" value="NZ_QOKZ01000003.1"/>
</dbReference>
<dbReference type="AlphaFoldDB" id="A0A3M0MDD9"/>
<accession>A0A3M0MDD9</accession>
<comment type="caution">
    <text evidence="2">The sequence shown here is derived from an EMBL/GenBank/DDBJ whole genome shotgun (WGS) entry which is preliminary data.</text>
</comment>
<gene>
    <name evidence="2" type="ORF">C9E81_08925</name>
</gene>
<keyword evidence="3" id="KW-1185">Reference proteome</keyword>
<dbReference type="OrthoDB" id="8481403at2"/>
<dbReference type="EMBL" id="QOKZ01000003">
    <property type="protein sequence ID" value="RMC35355.1"/>
    <property type="molecule type" value="Genomic_DNA"/>
</dbReference>